<protein>
    <submittedName>
        <fullName evidence="2">Uncharacterized protein</fullName>
    </submittedName>
</protein>
<comment type="caution">
    <text evidence="2">The sequence shown here is derived from an EMBL/GenBank/DDBJ whole genome shotgun (WGS) entry which is preliminary data.</text>
</comment>
<dbReference type="Proteomes" id="UP001190825">
    <property type="component" value="Unassembled WGS sequence"/>
</dbReference>
<evidence type="ECO:0000256" key="1">
    <source>
        <dbReference type="SAM" id="MobiDB-lite"/>
    </source>
</evidence>
<evidence type="ECO:0000313" key="2">
    <source>
        <dbReference type="EMBL" id="PLT91423.1"/>
    </source>
</evidence>
<gene>
    <name evidence="2" type="ORF">BMJ33_35220</name>
</gene>
<evidence type="ECO:0000313" key="3">
    <source>
        <dbReference type="Proteomes" id="UP001190825"/>
    </source>
</evidence>
<sequence length="137" mass="15428">MTSPRKTPQTESSRNDSIHGRTSFSGTFAPLTENSTSEQIDGTKGVTFHHEAHPWDERTLLRRYFIEAGGPRYNYLMDLATVELLTTEFCADDINPFEILDLHQAVLQLCASTAEAANVEASARLDEDRSLLRWRIG</sequence>
<feature type="region of interest" description="Disordered" evidence="1">
    <location>
        <begin position="1"/>
        <end position="44"/>
    </location>
</feature>
<reference evidence="2 3" key="1">
    <citation type="journal article" date="2018" name="FEMS Microbiol. Ecol.">
        <title>Co-invading symbiotic mutualists of Medicago polymorpha retain high ancestral diversity and contain diverse accessory genomes.</title>
        <authorList>
            <person name="Porter S.S."/>
            <person name="Faber-Hammond J.J."/>
            <person name="Friesen M.L."/>
        </authorList>
    </citation>
    <scope>NUCLEOTIDE SEQUENCE [LARGE SCALE GENOMIC DNA]</scope>
    <source>
        <strain evidence="2 3">Str16</strain>
    </source>
</reference>
<keyword evidence="3" id="KW-1185">Reference proteome</keyword>
<name>A0ABX4TAM5_9HYPH</name>
<accession>A0ABX4TAM5</accession>
<dbReference type="EMBL" id="NBUC01000188">
    <property type="protein sequence ID" value="PLT91423.1"/>
    <property type="molecule type" value="Genomic_DNA"/>
</dbReference>
<feature type="compositionally biased region" description="Polar residues" evidence="1">
    <location>
        <begin position="20"/>
        <end position="40"/>
    </location>
</feature>
<feature type="compositionally biased region" description="Polar residues" evidence="1">
    <location>
        <begin position="1"/>
        <end position="12"/>
    </location>
</feature>
<organism evidence="2 3">
    <name type="scientific">Sinorhizobium medicae</name>
    <dbReference type="NCBI Taxonomy" id="110321"/>
    <lineage>
        <taxon>Bacteria</taxon>
        <taxon>Pseudomonadati</taxon>
        <taxon>Pseudomonadota</taxon>
        <taxon>Alphaproteobacteria</taxon>
        <taxon>Hyphomicrobiales</taxon>
        <taxon>Rhizobiaceae</taxon>
        <taxon>Sinorhizobium/Ensifer group</taxon>
        <taxon>Sinorhizobium</taxon>
    </lineage>
</organism>
<proteinExistence type="predicted"/>